<evidence type="ECO:0000313" key="6">
    <source>
        <dbReference type="EMBL" id="SUC32809.1"/>
    </source>
</evidence>
<evidence type="ECO:0000256" key="1">
    <source>
        <dbReference type="ARBA" id="ARBA00008416"/>
    </source>
</evidence>
<evidence type="ECO:0000313" key="7">
    <source>
        <dbReference type="Proteomes" id="UP000254208"/>
    </source>
</evidence>
<feature type="domain" description="Quercetin 2,3-dioxygenase C-terminal cupin" evidence="4">
    <location>
        <begin position="142"/>
        <end position="231"/>
    </location>
</feature>
<gene>
    <name evidence="6" type="primary">yhaK</name>
    <name evidence="6" type="ORF">NCTC11801_03813</name>
    <name evidence="5" type="ORF">QDQ51_14855</name>
</gene>
<evidence type="ECO:0000259" key="3">
    <source>
        <dbReference type="Pfam" id="PF02678"/>
    </source>
</evidence>
<dbReference type="InterPro" id="IPR012093">
    <property type="entry name" value="Pirin"/>
</dbReference>
<dbReference type="InterPro" id="IPR041602">
    <property type="entry name" value="Quercetinase_C"/>
</dbReference>
<reference evidence="5" key="2">
    <citation type="submission" date="2023-04" db="EMBL/GenBank/DDBJ databases">
        <authorList>
            <person name="Li W."/>
        </authorList>
    </citation>
    <scope>NUCLEOTIDE SEQUENCE</scope>
    <source>
        <strain evidence="5">QITACRE101</strain>
    </source>
</reference>
<dbReference type="InterPro" id="IPR003829">
    <property type="entry name" value="Pirin_N_dom"/>
</dbReference>
<evidence type="ECO:0000313" key="5">
    <source>
        <dbReference type="EMBL" id="MDH2306688.1"/>
    </source>
</evidence>
<dbReference type="Gene3D" id="2.60.120.10">
    <property type="entry name" value="Jelly Rolls"/>
    <property type="match status" value="2"/>
</dbReference>
<sequence>MMTLRPANHCGKADYGWLQARYSFSFGHYFDPDFMGFKTLRVLNQEVIAPQNALQPRTYPHVDILNIILKGHAEYRDSLGNTIQADEGECVRFSPRPDLSYSEQNVCPKTPLTRLQLWLNACPQQESLPLQKIAISENESKLIASPDGEDQSIQLRQQIWITQIHLAADESTAITLKGKNSFLQSIHGGATLRTPKGEQLGMNCNDGAFIQDDNQIIISADKPFRGLLIDLGEQN</sequence>
<dbReference type="RefSeq" id="WP_109911697.1">
    <property type="nucleotide sequence ID" value="NZ_ABEXOA020000004.1"/>
</dbReference>
<accession>A0A1B8SUK2</accession>
<feature type="domain" description="Pirin N-terminal" evidence="3">
    <location>
        <begin position="7"/>
        <end position="119"/>
    </location>
</feature>
<proteinExistence type="inferred from homology"/>
<dbReference type="InterPro" id="IPR011051">
    <property type="entry name" value="RmlC_Cupin_sf"/>
</dbReference>
<dbReference type="InterPro" id="IPR014710">
    <property type="entry name" value="RmlC-like_jellyroll"/>
</dbReference>
<dbReference type="EMBL" id="JARVQW010000007">
    <property type="protein sequence ID" value="MDH2306688.1"/>
    <property type="molecule type" value="Genomic_DNA"/>
</dbReference>
<dbReference type="Proteomes" id="UP001162044">
    <property type="component" value="Unassembled WGS sequence"/>
</dbReference>
<dbReference type="SUPFAM" id="SSF51182">
    <property type="entry name" value="RmlC-like cupins"/>
    <property type="match status" value="1"/>
</dbReference>
<name>A0A1B8SUK2_PRORE</name>
<comment type="similarity">
    <text evidence="1 2">Belongs to the pirin family.</text>
</comment>
<dbReference type="Pfam" id="PF17954">
    <property type="entry name" value="Pirin_C_2"/>
    <property type="match status" value="1"/>
</dbReference>
<organism evidence="5 8">
    <name type="scientific">Providencia rettgeri</name>
    <dbReference type="NCBI Taxonomy" id="587"/>
    <lineage>
        <taxon>Bacteria</taxon>
        <taxon>Pseudomonadati</taxon>
        <taxon>Pseudomonadota</taxon>
        <taxon>Gammaproteobacteria</taxon>
        <taxon>Enterobacterales</taxon>
        <taxon>Morganellaceae</taxon>
        <taxon>Providencia</taxon>
    </lineage>
</organism>
<dbReference type="PANTHER" id="PTHR43212">
    <property type="entry name" value="QUERCETIN 2,3-DIOXYGENASE"/>
    <property type="match status" value="1"/>
</dbReference>
<reference evidence="6 7" key="1">
    <citation type="submission" date="2018-06" db="EMBL/GenBank/DDBJ databases">
        <authorList>
            <consortium name="Pathogen Informatics"/>
            <person name="Doyle S."/>
        </authorList>
    </citation>
    <scope>NUCLEOTIDE SEQUENCE [LARGE SCALE GENOMIC DNA]</scope>
    <source>
        <strain evidence="6 7">NCTC11801</strain>
    </source>
</reference>
<dbReference type="Proteomes" id="UP000254208">
    <property type="component" value="Unassembled WGS sequence"/>
</dbReference>
<evidence type="ECO:0000256" key="2">
    <source>
        <dbReference type="RuleBase" id="RU003457"/>
    </source>
</evidence>
<dbReference type="PANTHER" id="PTHR43212:SF2">
    <property type="entry name" value="PIRIN-LIKE PROTEIN YHAK"/>
    <property type="match status" value="1"/>
</dbReference>
<dbReference type="OrthoDB" id="9780903at2"/>
<evidence type="ECO:0000259" key="4">
    <source>
        <dbReference type="Pfam" id="PF17954"/>
    </source>
</evidence>
<dbReference type="GeneID" id="93674441"/>
<evidence type="ECO:0000313" key="8">
    <source>
        <dbReference type="Proteomes" id="UP001162044"/>
    </source>
</evidence>
<reference evidence="5" key="3">
    <citation type="submission" date="2023-10" db="EMBL/GenBank/DDBJ databases">
        <title>Analysis of Resistance Genes of Carbapenem-resistant Providencia rettgeri.</title>
        <authorList>
            <person name="Liu M."/>
        </authorList>
    </citation>
    <scope>NUCLEOTIDE SEQUENCE</scope>
    <source>
        <strain evidence="5">QITACRE101</strain>
    </source>
</reference>
<dbReference type="Pfam" id="PF02678">
    <property type="entry name" value="Pirin"/>
    <property type="match status" value="1"/>
</dbReference>
<protein>
    <submittedName>
        <fullName evidence="5">Pirin family protein</fullName>
    </submittedName>
    <submittedName>
        <fullName evidence="6">Pirin-like protein YhaK</fullName>
    </submittedName>
</protein>
<dbReference type="AlphaFoldDB" id="A0A1B8SUK2"/>
<dbReference type="EMBL" id="UGTZ01000001">
    <property type="protein sequence ID" value="SUC32809.1"/>
    <property type="molecule type" value="Genomic_DNA"/>
</dbReference>